<sequence length="123" mass="13744">VMHRVEELADREGSEGPTQRFPVHHLVPLAEIIAQALGIGPESRGVTREYGRLIKRFGNEFRILLDLREKDLQDGVPSRVLQGITKARAGDLEIKHGYDGVYGKISIQFDQQLGKASRAIADR</sequence>
<dbReference type="EMBL" id="BARV01023844">
    <property type="protein sequence ID" value="GAI41436.1"/>
    <property type="molecule type" value="Genomic_DNA"/>
</dbReference>
<reference evidence="2" key="1">
    <citation type="journal article" date="2014" name="Front. Microbiol.">
        <title>High frequency of phylogenetically diverse reductive dehalogenase-homologous genes in deep subseafloor sedimentary metagenomes.</title>
        <authorList>
            <person name="Kawai M."/>
            <person name="Futagami T."/>
            <person name="Toyoda A."/>
            <person name="Takaki Y."/>
            <person name="Nishi S."/>
            <person name="Hori S."/>
            <person name="Arai W."/>
            <person name="Tsubouchi T."/>
            <person name="Morono Y."/>
            <person name="Uchiyama I."/>
            <person name="Ito T."/>
            <person name="Fujiyama A."/>
            <person name="Inagaki F."/>
            <person name="Takami H."/>
        </authorList>
    </citation>
    <scope>NUCLEOTIDE SEQUENCE</scope>
    <source>
        <strain evidence="2">Expedition CK06-06</strain>
    </source>
</reference>
<dbReference type="AlphaFoldDB" id="X1PG20"/>
<feature type="compositionally biased region" description="Basic and acidic residues" evidence="1">
    <location>
        <begin position="1"/>
        <end position="14"/>
    </location>
</feature>
<feature type="region of interest" description="Disordered" evidence="1">
    <location>
        <begin position="1"/>
        <end position="20"/>
    </location>
</feature>
<protein>
    <submittedName>
        <fullName evidence="2">Uncharacterized protein</fullName>
    </submittedName>
</protein>
<gene>
    <name evidence="2" type="ORF">S06H3_39043</name>
</gene>
<proteinExistence type="predicted"/>
<organism evidence="2">
    <name type="scientific">marine sediment metagenome</name>
    <dbReference type="NCBI Taxonomy" id="412755"/>
    <lineage>
        <taxon>unclassified sequences</taxon>
        <taxon>metagenomes</taxon>
        <taxon>ecological metagenomes</taxon>
    </lineage>
</organism>
<feature type="non-terminal residue" evidence="2">
    <location>
        <position position="1"/>
    </location>
</feature>
<comment type="caution">
    <text evidence="2">The sequence shown here is derived from an EMBL/GenBank/DDBJ whole genome shotgun (WGS) entry which is preliminary data.</text>
</comment>
<name>X1PG20_9ZZZZ</name>
<evidence type="ECO:0000313" key="2">
    <source>
        <dbReference type="EMBL" id="GAI41436.1"/>
    </source>
</evidence>
<evidence type="ECO:0000256" key="1">
    <source>
        <dbReference type="SAM" id="MobiDB-lite"/>
    </source>
</evidence>
<dbReference type="PANTHER" id="PTHR40084">
    <property type="entry name" value="PHOSPHOHYDROLASE, PHP FAMILY"/>
    <property type="match status" value="1"/>
</dbReference>
<accession>X1PG20</accession>
<dbReference type="PANTHER" id="PTHR40084:SF1">
    <property type="entry name" value="PHOSPHOTRANSFERASE"/>
    <property type="match status" value="1"/>
</dbReference>